<proteinExistence type="predicted"/>
<protein>
    <recommendedName>
        <fullName evidence="2">Thrombospondin-like N-terminal domain-containing protein</fullName>
    </recommendedName>
</protein>
<dbReference type="GeneTree" id="ENSGT01000000214708"/>
<reference evidence="3" key="1">
    <citation type="submission" date="2025-08" db="UniProtKB">
        <authorList>
            <consortium name="Ensembl"/>
        </authorList>
    </citation>
    <scope>IDENTIFICATION</scope>
</reference>
<sequence length="288" mass="31956">MKPVPHTHIKNKKSSGGETTDLLQALSLSTLPQGVTRSQGRCHSSHAFHLGQEAQVVAPARDILPGTYRDFSLLATVRIKQGSRPVLLALYDANGSERLALRLGTDVLLAYQDKNKRPPPQRFPLFPAVNIADGRWHRVALSVHKRSATLYVDCVPTPKHHLQRSLSDNLPNNGVLLLGRTVMEDEALEVRNIPSVNSTTITRYLFLWNIIGVGVVDVAQNSTIYHRHSEETPNSCHLQSNINSGQPVRERLGPKTLPVYSDLNIQIAPGLYSMSHSQSIIRVDIMRP</sequence>
<evidence type="ECO:0000313" key="4">
    <source>
        <dbReference type="Proteomes" id="UP000694388"/>
    </source>
</evidence>
<keyword evidence="1" id="KW-0677">Repeat</keyword>
<evidence type="ECO:0000259" key="2">
    <source>
        <dbReference type="SMART" id="SM00210"/>
    </source>
</evidence>
<organism evidence="3 4">
    <name type="scientific">Eptatretus burgeri</name>
    <name type="common">Inshore hagfish</name>
    <dbReference type="NCBI Taxonomy" id="7764"/>
    <lineage>
        <taxon>Eukaryota</taxon>
        <taxon>Metazoa</taxon>
        <taxon>Chordata</taxon>
        <taxon>Craniata</taxon>
        <taxon>Vertebrata</taxon>
        <taxon>Cyclostomata</taxon>
        <taxon>Myxini</taxon>
        <taxon>Myxiniformes</taxon>
        <taxon>Myxinidae</taxon>
        <taxon>Eptatretinae</taxon>
        <taxon>Eptatretus</taxon>
    </lineage>
</organism>
<dbReference type="Gene3D" id="2.60.120.200">
    <property type="match status" value="1"/>
</dbReference>
<dbReference type="InterPro" id="IPR013320">
    <property type="entry name" value="ConA-like_dom_sf"/>
</dbReference>
<dbReference type="SUPFAM" id="SSF49899">
    <property type="entry name" value="Concanavalin A-like lectins/glucanases"/>
    <property type="match status" value="1"/>
</dbReference>
<dbReference type="InterPro" id="IPR048287">
    <property type="entry name" value="TSPN-like_N"/>
</dbReference>
<dbReference type="InterPro" id="IPR001791">
    <property type="entry name" value="Laminin_G"/>
</dbReference>
<dbReference type="AlphaFoldDB" id="A0A8C4Q067"/>
<dbReference type="SMART" id="SM00210">
    <property type="entry name" value="TSPN"/>
    <property type="match status" value="1"/>
</dbReference>
<keyword evidence="4" id="KW-1185">Reference proteome</keyword>
<name>A0A8C4Q067_EPTBU</name>
<accession>A0A8C4Q067</accession>
<evidence type="ECO:0000313" key="3">
    <source>
        <dbReference type="Ensembl" id="ENSEBUP00000008017.1"/>
    </source>
</evidence>
<evidence type="ECO:0000256" key="1">
    <source>
        <dbReference type="ARBA" id="ARBA00022737"/>
    </source>
</evidence>
<dbReference type="Ensembl" id="ENSEBUT00000008509.1">
    <property type="protein sequence ID" value="ENSEBUP00000008017.1"/>
    <property type="gene ID" value="ENSEBUG00000005204.1"/>
</dbReference>
<dbReference type="Pfam" id="PF02210">
    <property type="entry name" value="Laminin_G_2"/>
    <property type="match status" value="1"/>
</dbReference>
<reference evidence="3" key="2">
    <citation type="submission" date="2025-09" db="UniProtKB">
        <authorList>
            <consortium name="Ensembl"/>
        </authorList>
    </citation>
    <scope>IDENTIFICATION</scope>
</reference>
<dbReference type="Proteomes" id="UP000694388">
    <property type="component" value="Unplaced"/>
</dbReference>
<feature type="domain" description="Thrombospondin-like N-terminal" evidence="2">
    <location>
        <begin position="19"/>
        <end position="196"/>
    </location>
</feature>